<dbReference type="AlphaFoldDB" id="A0AAE2ZPL1"/>
<evidence type="ECO:0000256" key="5">
    <source>
        <dbReference type="ARBA" id="ARBA00022801"/>
    </source>
</evidence>
<dbReference type="InterPro" id="IPR002137">
    <property type="entry name" value="Beta-lactam_class-D_AS"/>
</dbReference>
<keyword evidence="5 8" id="KW-0378">Hydrolase</keyword>
<comment type="caution">
    <text evidence="11">The sequence shown here is derived from an EMBL/GenBank/DDBJ whole genome shotgun (WGS) entry which is preliminary data.</text>
</comment>
<feature type="chain" id="PRO_5041994539" description="Beta-lactamase" evidence="9">
    <location>
        <begin position="22"/>
        <end position="269"/>
    </location>
</feature>
<dbReference type="Proteomes" id="UP001196509">
    <property type="component" value="Unassembled WGS sequence"/>
</dbReference>
<dbReference type="InterPro" id="IPR050515">
    <property type="entry name" value="Beta-lactam/transpept"/>
</dbReference>
<keyword evidence="6 8" id="KW-0046">Antibiotic resistance</keyword>
<evidence type="ECO:0000313" key="12">
    <source>
        <dbReference type="Proteomes" id="UP001196509"/>
    </source>
</evidence>
<keyword evidence="4 9" id="KW-0732">Signal</keyword>
<dbReference type="GO" id="GO:0008658">
    <property type="term" value="F:penicillin binding"/>
    <property type="evidence" value="ECO:0007669"/>
    <property type="project" value="InterPro"/>
</dbReference>
<keyword evidence="12" id="KW-1185">Reference proteome</keyword>
<feature type="domain" description="Penicillin-binding protein transpeptidase" evidence="10">
    <location>
        <begin position="30"/>
        <end position="243"/>
    </location>
</feature>
<evidence type="ECO:0000259" key="10">
    <source>
        <dbReference type="Pfam" id="PF00905"/>
    </source>
</evidence>
<dbReference type="EC" id="3.5.2.6" evidence="3 8"/>
<dbReference type="PANTHER" id="PTHR30627:SF6">
    <property type="entry name" value="BETA-LACTAMASE YBXI-RELATED"/>
    <property type="match status" value="1"/>
</dbReference>
<dbReference type="GO" id="GO:0046677">
    <property type="term" value="P:response to antibiotic"/>
    <property type="evidence" value="ECO:0007669"/>
    <property type="project" value="UniProtKB-UniRule"/>
</dbReference>
<evidence type="ECO:0000256" key="4">
    <source>
        <dbReference type="ARBA" id="ARBA00022729"/>
    </source>
</evidence>
<dbReference type="GO" id="GO:0071555">
    <property type="term" value="P:cell wall organization"/>
    <property type="evidence" value="ECO:0007669"/>
    <property type="project" value="TreeGrafter"/>
</dbReference>
<dbReference type="Pfam" id="PF00905">
    <property type="entry name" value="Transpeptidase"/>
    <property type="match status" value="1"/>
</dbReference>
<evidence type="ECO:0000313" key="11">
    <source>
        <dbReference type="EMBL" id="MBW8640669.1"/>
    </source>
</evidence>
<sequence length="269" mass="29170">MVRPALLSLALFLSAVAPGQAQTRTICTLVVEVASGAELAREGDCAGRMSPASTFKIAIALMGFDSGVLKSPEEPELPFQKGYVDWRPEWREPATPARWMQYSVVWYSQKITESLGPERFQSYVDAFDYGNRDLSGDPSKDNGLTHAWLSSSLQIAPDGQVAFLRKLVGGRLPVKASAVENTAAIMDHGAQQGGWRLWGKTGAGLPRGTDGNVVRGTPFGWFVGWASRDGRTVAFARLIQDSARQKTPPGFRARDTLIADLFTPGGLLD</sequence>
<feature type="modified residue" description="N6-carboxylysine" evidence="7">
    <location>
        <position position="56"/>
    </location>
</feature>
<feature type="active site" description="Acyl-ester intermediate" evidence="7">
    <location>
        <position position="53"/>
    </location>
</feature>
<evidence type="ECO:0000256" key="8">
    <source>
        <dbReference type="RuleBase" id="RU361140"/>
    </source>
</evidence>
<dbReference type="EMBL" id="JAICBX010000007">
    <property type="protein sequence ID" value="MBW8640669.1"/>
    <property type="molecule type" value="Genomic_DNA"/>
</dbReference>
<dbReference type="RefSeq" id="WP_220231395.1">
    <property type="nucleotide sequence ID" value="NZ_JAICBX010000007.1"/>
</dbReference>
<dbReference type="SUPFAM" id="SSF56601">
    <property type="entry name" value="beta-lactamase/transpeptidase-like"/>
    <property type="match status" value="1"/>
</dbReference>
<comment type="catalytic activity">
    <reaction evidence="1 8">
        <text>a beta-lactam + H2O = a substituted beta-amino acid</text>
        <dbReference type="Rhea" id="RHEA:20401"/>
        <dbReference type="ChEBI" id="CHEBI:15377"/>
        <dbReference type="ChEBI" id="CHEBI:35627"/>
        <dbReference type="ChEBI" id="CHEBI:140347"/>
        <dbReference type="EC" id="3.5.2.6"/>
    </reaction>
</comment>
<dbReference type="GO" id="GO:0008800">
    <property type="term" value="F:beta-lactamase activity"/>
    <property type="evidence" value="ECO:0007669"/>
    <property type="project" value="UniProtKB-UniRule"/>
</dbReference>
<gene>
    <name evidence="11" type="primary">blaOXA</name>
    <name evidence="11" type="ORF">K1W69_25985</name>
</gene>
<reference evidence="11" key="1">
    <citation type="submission" date="2021-08" db="EMBL/GenBank/DDBJ databases">
        <title>Hoeflea bacterium WL0058 sp. nov., isolated from the sediment.</title>
        <authorList>
            <person name="Wang L."/>
            <person name="Zhang D."/>
        </authorList>
    </citation>
    <scope>NUCLEOTIDE SEQUENCE</scope>
    <source>
        <strain evidence="11">WL0058</strain>
    </source>
</reference>
<dbReference type="GO" id="GO:0005886">
    <property type="term" value="C:plasma membrane"/>
    <property type="evidence" value="ECO:0007669"/>
    <property type="project" value="TreeGrafter"/>
</dbReference>
<dbReference type="Gene3D" id="3.40.710.10">
    <property type="entry name" value="DD-peptidase/beta-lactamase superfamily"/>
    <property type="match status" value="1"/>
</dbReference>
<organism evidence="11 12">
    <name type="scientific">Flavimaribacter sediminis</name>
    <dbReference type="NCBI Taxonomy" id="2865987"/>
    <lineage>
        <taxon>Bacteria</taxon>
        <taxon>Pseudomonadati</taxon>
        <taxon>Pseudomonadota</taxon>
        <taxon>Alphaproteobacteria</taxon>
        <taxon>Hyphomicrobiales</taxon>
        <taxon>Rhizobiaceae</taxon>
        <taxon>Flavimaribacter</taxon>
    </lineage>
</organism>
<dbReference type="PANTHER" id="PTHR30627">
    <property type="entry name" value="PEPTIDOGLYCAN D,D-TRANSPEPTIDASE"/>
    <property type="match status" value="1"/>
</dbReference>
<evidence type="ECO:0000256" key="7">
    <source>
        <dbReference type="PIRSR" id="PIRSR602137-50"/>
    </source>
</evidence>
<evidence type="ECO:0000256" key="3">
    <source>
        <dbReference type="ARBA" id="ARBA00012865"/>
    </source>
</evidence>
<dbReference type="InterPro" id="IPR001460">
    <property type="entry name" value="PCN-bd_Tpept"/>
</dbReference>
<evidence type="ECO:0000256" key="2">
    <source>
        <dbReference type="ARBA" id="ARBA00007898"/>
    </source>
</evidence>
<evidence type="ECO:0000256" key="9">
    <source>
        <dbReference type="SAM" id="SignalP"/>
    </source>
</evidence>
<comment type="similarity">
    <text evidence="2 8">Belongs to the class-D beta-lactamase family.</text>
</comment>
<dbReference type="InterPro" id="IPR012338">
    <property type="entry name" value="Beta-lactam/transpept-like"/>
</dbReference>
<proteinExistence type="inferred from homology"/>
<dbReference type="PROSITE" id="PS00337">
    <property type="entry name" value="BETA_LACTAMASE_D"/>
    <property type="match status" value="1"/>
</dbReference>
<protein>
    <recommendedName>
        <fullName evidence="3 8">Beta-lactamase</fullName>
        <ecNumber evidence="3 8">3.5.2.6</ecNumber>
    </recommendedName>
</protein>
<name>A0AAE2ZPL1_9HYPH</name>
<dbReference type="NCBIfam" id="NF000270">
    <property type="entry name" value="bla_class_D_alt"/>
    <property type="match status" value="1"/>
</dbReference>
<evidence type="ECO:0000256" key="6">
    <source>
        <dbReference type="ARBA" id="ARBA00023251"/>
    </source>
</evidence>
<feature type="signal peptide" evidence="9">
    <location>
        <begin position="1"/>
        <end position="21"/>
    </location>
</feature>
<accession>A0AAE2ZPL1</accession>
<dbReference type="GO" id="GO:0017001">
    <property type="term" value="P:antibiotic catabolic process"/>
    <property type="evidence" value="ECO:0007669"/>
    <property type="project" value="InterPro"/>
</dbReference>
<evidence type="ECO:0000256" key="1">
    <source>
        <dbReference type="ARBA" id="ARBA00001526"/>
    </source>
</evidence>